<dbReference type="InterPro" id="IPR017853">
    <property type="entry name" value="GH"/>
</dbReference>
<evidence type="ECO:0000313" key="9">
    <source>
        <dbReference type="EMBL" id="CAH1398952.1"/>
    </source>
</evidence>
<sequence>MTVINFTNLDKTYNSSNQRQSHLGSEKQDNKRKDPALKHCLLDSIFACFIIFLSLCLIMMYAHYSYVDGNTDCPRCHRYEDLFKNIEKLNKYKKVSCQGNEFHGDQSLVPNQYRIVCYYVILSNSTHSRQLPSNYVDPYLCTHIIVGFTAVFNGTLTPPTSEIIDIYKTITAFKLMNPSLKVLLSVEDMASNGEFGKMVADENLRHKFSVDTINFLSSMNFDGIDLDWEFPAWPNPNIEQAKNFTILLENLKNEIAFRNNESYILSVAVAAPEVIIDQSYQIRDMARFVDFINLMSYDYHMYTDYLPLTGPNSPLYPRPADRLFQQTLNINWSVSLWMKCGMPASKINIGIPTYGHSFWLINEDNNGWNAPAKGFGTIGSGGFITYPDACHFIADPSSTNHFDDDYRVPYSFNGRNWISYDNEMSVREKANYIKENKFGGAMIYSLNSDDFYGECGTVKFPLLRRISDILS</sequence>
<evidence type="ECO:0000256" key="1">
    <source>
        <dbReference type="ARBA" id="ARBA00022729"/>
    </source>
</evidence>
<keyword evidence="2 5" id="KW-0378">Hydrolase</keyword>
<keyword evidence="4 5" id="KW-0326">Glycosidase</keyword>
<dbReference type="InterPro" id="IPR029070">
    <property type="entry name" value="Chitinase_insertion_sf"/>
</dbReference>
<evidence type="ECO:0000256" key="6">
    <source>
        <dbReference type="RuleBase" id="RU004453"/>
    </source>
</evidence>
<dbReference type="GO" id="GO:0005576">
    <property type="term" value="C:extracellular region"/>
    <property type="evidence" value="ECO:0007669"/>
    <property type="project" value="TreeGrafter"/>
</dbReference>
<dbReference type="Proteomes" id="UP001152798">
    <property type="component" value="Chromosome 4"/>
</dbReference>
<dbReference type="GO" id="GO:0008061">
    <property type="term" value="F:chitin binding"/>
    <property type="evidence" value="ECO:0007669"/>
    <property type="project" value="InterPro"/>
</dbReference>
<evidence type="ECO:0000256" key="5">
    <source>
        <dbReference type="RuleBase" id="RU000489"/>
    </source>
</evidence>
<evidence type="ECO:0000256" key="4">
    <source>
        <dbReference type="ARBA" id="ARBA00023295"/>
    </source>
</evidence>
<dbReference type="FunFam" id="3.10.50.10:FF:000003">
    <property type="entry name" value="Class V chitinase CHIT5b"/>
    <property type="match status" value="1"/>
</dbReference>
<dbReference type="OrthoDB" id="76388at2759"/>
<proteinExistence type="inferred from homology"/>
<evidence type="ECO:0000256" key="2">
    <source>
        <dbReference type="ARBA" id="ARBA00022801"/>
    </source>
</evidence>
<dbReference type="InterPro" id="IPR011583">
    <property type="entry name" value="Chitinase_II/V-like_cat"/>
</dbReference>
<reference evidence="9" key="1">
    <citation type="submission" date="2022-01" db="EMBL/GenBank/DDBJ databases">
        <authorList>
            <person name="King R."/>
        </authorList>
    </citation>
    <scope>NUCLEOTIDE SEQUENCE</scope>
</reference>
<evidence type="ECO:0000256" key="3">
    <source>
        <dbReference type="ARBA" id="ARBA00023180"/>
    </source>
</evidence>
<keyword evidence="7" id="KW-0812">Transmembrane</keyword>
<keyword evidence="1" id="KW-0732">Signal</keyword>
<dbReference type="Gene3D" id="3.10.50.10">
    <property type="match status" value="1"/>
</dbReference>
<feature type="domain" description="Chitinase II/V-like catalytic" evidence="8">
    <location>
        <begin position="113"/>
        <end position="449"/>
    </location>
</feature>
<dbReference type="PANTHER" id="PTHR11177">
    <property type="entry name" value="CHITINASE"/>
    <property type="match status" value="1"/>
</dbReference>
<dbReference type="GO" id="GO:0004568">
    <property type="term" value="F:chitinase activity"/>
    <property type="evidence" value="ECO:0007669"/>
    <property type="project" value="TreeGrafter"/>
</dbReference>
<dbReference type="Pfam" id="PF00704">
    <property type="entry name" value="Glyco_hydro_18"/>
    <property type="match status" value="1"/>
</dbReference>
<organism evidence="9 10">
    <name type="scientific">Nezara viridula</name>
    <name type="common">Southern green stink bug</name>
    <name type="synonym">Cimex viridulus</name>
    <dbReference type="NCBI Taxonomy" id="85310"/>
    <lineage>
        <taxon>Eukaryota</taxon>
        <taxon>Metazoa</taxon>
        <taxon>Ecdysozoa</taxon>
        <taxon>Arthropoda</taxon>
        <taxon>Hexapoda</taxon>
        <taxon>Insecta</taxon>
        <taxon>Pterygota</taxon>
        <taxon>Neoptera</taxon>
        <taxon>Paraneoptera</taxon>
        <taxon>Hemiptera</taxon>
        <taxon>Heteroptera</taxon>
        <taxon>Panheteroptera</taxon>
        <taxon>Pentatomomorpha</taxon>
        <taxon>Pentatomoidea</taxon>
        <taxon>Pentatomidae</taxon>
        <taxon>Pentatominae</taxon>
        <taxon>Nezara</taxon>
    </lineage>
</organism>
<evidence type="ECO:0000259" key="8">
    <source>
        <dbReference type="SMART" id="SM00636"/>
    </source>
</evidence>
<dbReference type="InterPro" id="IPR050314">
    <property type="entry name" value="Glycosyl_Hydrlase_18"/>
</dbReference>
<dbReference type="SUPFAM" id="SSF54556">
    <property type="entry name" value="Chitinase insertion domain"/>
    <property type="match status" value="1"/>
</dbReference>
<dbReference type="GO" id="GO:0006032">
    <property type="term" value="P:chitin catabolic process"/>
    <property type="evidence" value="ECO:0007669"/>
    <property type="project" value="TreeGrafter"/>
</dbReference>
<dbReference type="InterPro" id="IPR001579">
    <property type="entry name" value="Glyco_hydro_18_chit_AS"/>
</dbReference>
<dbReference type="InterPro" id="IPR001223">
    <property type="entry name" value="Glyco_hydro18_cat"/>
</dbReference>
<gene>
    <name evidence="9" type="ORF">NEZAVI_LOCUS8505</name>
</gene>
<keyword evidence="10" id="KW-1185">Reference proteome</keyword>
<dbReference type="AlphaFoldDB" id="A0A9P0MQG7"/>
<keyword evidence="7" id="KW-0472">Membrane</keyword>
<accession>A0A9P0MQG7</accession>
<dbReference type="SUPFAM" id="SSF51445">
    <property type="entry name" value="(Trans)glycosidases"/>
    <property type="match status" value="1"/>
</dbReference>
<dbReference type="EMBL" id="OV725080">
    <property type="protein sequence ID" value="CAH1398952.1"/>
    <property type="molecule type" value="Genomic_DNA"/>
</dbReference>
<evidence type="ECO:0000256" key="7">
    <source>
        <dbReference type="SAM" id="Phobius"/>
    </source>
</evidence>
<protein>
    <recommendedName>
        <fullName evidence="8">Chitinase II/V-like catalytic domain-containing protein</fullName>
    </recommendedName>
</protein>
<evidence type="ECO:0000313" key="10">
    <source>
        <dbReference type="Proteomes" id="UP001152798"/>
    </source>
</evidence>
<name>A0A9P0MQG7_NEZVI</name>
<dbReference type="GO" id="GO:0005975">
    <property type="term" value="P:carbohydrate metabolic process"/>
    <property type="evidence" value="ECO:0007669"/>
    <property type="project" value="InterPro"/>
</dbReference>
<keyword evidence="3" id="KW-0325">Glycoprotein</keyword>
<comment type="similarity">
    <text evidence="6">Belongs to the glycosyl hydrolase 18 family.</text>
</comment>
<keyword evidence="7" id="KW-1133">Transmembrane helix</keyword>
<dbReference type="PROSITE" id="PS01095">
    <property type="entry name" value="GH18_1"/>
    <property type="match status" value="1"/>
</dbReference>
<dbReference type="PANTHER" id="PTHR11177:SF390">
    <property type="entry name" value="CHITINASE 11"/>
    <property type="match status" value="1"/>
</dbReference>
<feature type="transmembrane region" description="Helical" evidence="7">
    <location>
        <begin position="40"/>
        <end position="64"/>
    </location>
</feature>
<dbReference type="Gene3D" id="3.20.20.80">
    <property type="entry name" value="Glycosidases"/>
    <property type="match status" value="1"/>
</dbReference>
<dbReference type="SMART" id="SM00636">
    <property type="entry name" value="Glyco_18"/>
    <property type="match status" value="1"/>
</dbReference>